<dbReference type="SUPFAM" id="SSF46767">
    <property type="entry name" value="Methylated DNA-protein cysteine methyltransferase, C-terminal domain"/>
    <property type="match status" value="1"/>
</dbReference>
<keyword evidence="5 10" id="KW-0808">Transferase</keyword>
<organism evidence="10">
    <name type="scientific">bioreactor metagenome</name>
    <dbReference type="NCBI Taxonomy" id="1076179"/>
    <lineage>
        <taxon>unclassified sequences</taxon>
        <taxon>metagenomes</taxon>
        <taxon>ecological metagenomes</taxon>
    </lineage>
</organism>
<evidence type="ECO:0000256" key="6">
    <source>
        <dbReference type="ARBA" id="ARBA00022763"/>
    </source>
</evidence>
<dbReference type="Pfam" id="PF01035">
    <property type="entry name" value="DNA_binding_1"/>
    <property type="match status" value="1"/>
</dbReference>
<evidence type="ECO:0000256" key="4">
    <source>
        <dbReference type="ARBA" id="ARBA00022603"/>
    </source>
</evidence>
<evidence type="ECO:0000256" key="5">
    <source>
        <dbReference type="ARBA" id="ARBA00022679"/>
    </source>
</evidence>
<dbReference type="CDD" id="cd06445">
    <property type="entry name" value="ATase"/>
    <property type="match status" value="1"/>
</dbReference>
<dbReference type="PANTHER" id="PTHR10815:SF5">
    <property type="entry name" value="METHYLATED-DNA--PROTEIN-CYSTEINE METHYLTRANSFERASE"/>
    <property type="match status" value="1"/>
</dbReference>
<dbReference type="InterPro" id="IPR014048">
    <property type="entry name" value="MethylDNA_cys_MeTrfase_DNA-bd"/>
</dbReference>
<name>A0A645JBF4_9ZZZZ</name>
<keyword evidence="7" id="KW-0234">DNA repair</keyword>
<keyword evidence="4 10" id="KW-0489">Methyltransferase</keyword>
<dbReference type="FunFam" id="1.10.10.10:FF:000214">
    <property type="entry name" value="Methylated-DNA--protein-cysteine methyltransferase"/>
    <property type="match status" value="1"/>
</dbReference>
<feature type="domain" description="Methylated-DNA-[protein]-cysteine S-methyltransferase DNA binding" evidence="9">
    <location>
        <begin position="2"/>
        <end position="78"/>
    </location>
</feature>
<dbReference type="AlphaFoldDB" id="A0A645JBF4"/>
<evidence type="ECO:0000256" key="1">
    <source>
        <dbReference type="ARBA" id="ARBA00001286"/>
    </source>
</evidence>
<evidence type="ECO:0000256" key="8">
    <source>
        <dbReference type="ARBA" id="ARBA00049348"/>
    </source>
</evidence>
<keyword evidence="6" id="KW-0227">DNA damage</keyword>
<dbReference type="PROSITE" id="PS00374">
    <property type="entry name" value="MGMT"/>
    <property type="match status" value="1"/>
</dbReference>
<evidence type="ECO:0000313" key="10">
    <source>
        <dbReference type="EMBL" id="MPN61018.1"/>
    </source>
</evidence>
<dbReference type="InterPro" id="IPR036388">
    <property type="entry name" value="WH-like_DNA-bd_sf"/>
</dbReference>
<comment type="similarity">
    <text evidence="2">Belongs to the MGMT family.</text>
</comment>
<dbReference type="NCBIfam" id="TIGR00589">
    <property type="entry name" value="ogt"/>
    <property type="match status" value="1"/>
</dbReference>
<gene>
    <name evidence="10" type="primary">ogt_53</name>
    <name evidence="10" type="ORF">SDC9_208752</name>
</gene>
<dbReference type="EMBL" id="VSSQ01137052">
    <property type="protein sequence ID" value="MPN61018.1"/>
    <property type="molecule type" value="Genomic_DNA"/>
</dbReference>
<dbReference type="EC" id="2.1.1.63" evidence="3"/>
<dbReference type="GO" id="GO:0032259">
    <property type="term" value="P:methylation"/>
    <property type="evidence" value="ECO:0007669"/>
    <property type="project" value="UniProtKB-KW"/>
</dbReference>
<proteinExistence type="inferred from homology"/>
<comment type="caution">
    <text evidence="10">The sequence shown here is derived from an EMBL/GenBank/DDBJ whole genome shotgun (WGS) entry which is preliminary data.</text>
</comment>
<protein>
    <recommendedName>
        <fullName evidence="3">methylated-DNA--[protein]-cysteine S-methyltransferase</fullName>
        <ecNumber evidence="3">2.1.1.63</ecNumber>
    </recommendedName>
</protein>
<evidence type="ECO:0000256" key="7">
    <source>
        <dbReference type="ARBA" id="ARBA00023204"/>
    </source>
</evidence>
<evidence type="ECO:0000256" key="2">
    <source>
        <dbReference type="ARBA" id="ARBA00008711"/>
    </source>
</evidence>
<dbReference type="PANTHER" id="PTHR10815">
    <property type="entry name" value="METHYLATED-DNA--PROTEIN-CYSTEINE METHYLTRANSFERASE"/>
    <property type="match status" value="1"/>
</dbReference>
<sequence>MKNVWESLCHIPYGETRSYQQIAESIGNKKASRAVGLANNRNPIPIFIPCHRVIGANGKLVGYGGGLEIKSFLLDLEKKHKSN</sequence>
<evidence type="ECO:0000259" key="9">
    <source>
        <dbReference type="Pfam" id="PF01035"/>
    </source>
</evidence>
<accession>A0A645JBF4</accession>
<evidence type="ECO:0000256" key="3">
    <source>
        <dbReference type="ARBA" id="ARBA00011918"/>
    </source>
</evidence>
<dbReference type="GO" id="GO:0006281">
    <property type="term" value="P:DNA repair"/>
    <property type="evidence" value="ECO:0007669"/>
    <property type="project" value="UniProtKB-KW"/>
</dbReference>
<dbReference type="InterPro" id="IPR036217">
    <property type="entry name" value="MethylDNA_cys_MeTrfase_DNAb"/>
</dbReference>
<reference evidence="10" key="1">
    <citation type="submission" date="2019-08" db="EMBL/GenBank/DDBJ databases">
        <authorList>
            <person name="Kucharzyk K."/>
            <person name="Murdoch R.W."/>
            <person name="Higgins S."/>
            <person name="Loffler F."/>
        </authorList>
    </citation>
    <scope>NUCLEOTIDE SEQUENCE</scope>
</reference>
<comment type="catalytic activity">
    <reaction evidence="1">
        <text>a 4-O-methyl-thymidine in DNA + L-cysteinyl-[protein] = a thymidine in DNA + S-methyl-L-cysteinyl-[protein]</text>
        <dbReference type="Rhea" id="RHEA:53428"/>
        <dbReference type="Rhea" id="RHEA-COMP:10131"/>
        <dbReference type="Rhea" id="RHEA-COMP:10132"/>
        <dbReference type="Rhea" id="RHEA-COMP:13555"/>
        <dbReference type="Rhea" id="RHEA-COMP:13556"/>
        <dbReference type="ChEBI" id="CHEBI:29950"/>
        <dbReference type="ChEBI" id="CHEBI:82612"/>
        <dbReference type="ChEBI" id="CHEBI:137386"/>
        <dbReference type="ChEBI" id="CHEBI:137387"/>
        <dbReference type="EC" id="2.1.1.63"/>
    </reaction>
</comment>
<dbReference type="Gene3D" id="1.10.10.10">
    <property type="entry name" value="Winged helix-like DNA-binding domain superfamily/Winged helix DNA-binding domain"/>
    <property type="match status" value="1"/>
</dbReference>
<dbReference type="InterPro" id="IPR001497">
    <property type="entry name" value="MethylDNA_cys_MeTrfase_AS"/>
</dbReference>
<dbReference type="GO" id="GO:0003908">
    <property type="term" value="F:methylated-DNA-[protein]-cysteine S-methyltransferase activity"/>
    <property type="evidence" value="ECO:0007669"/>
    <property type="project" value="UniProtKB-EC"/>
</dbReference>
<comment type="catalytic activity">
    <reaction evidence="8">
        <text>a 6-O-methyl-2'-deoxyguanosine in DNA + L-cysteinyl-[protein] = S-methyl-L-cysteinyl-[protein] + a 2'-deoxyguanosine in DNA</text>
        <dbReference type="Rhea" id="RHEA:24000"/>
        <dbReference type="Rhea" id="RHEA-COMP:10131"/>
        <dbReference type="Rhea" id="RHEA-COMP:10132"/>
        <dbReference type="Rhea" id="RHEA-COMP:11367"/>
        <dbReference type="Rhea" id="RHEA-COMP:11368"/>
        <dbReference type="ChEBI" id="CHEBI:29950"/>
        <dbReference type="ChEBI" id="CHEBI:82612"/>
        <dbReference type="ChEBI" id="CHEBI:85445"/>
        <dbReference type="ChEBI" id="CHEBI:85448"/>
        <dbReference type="EC" id="2.1.1.63"/>
    </reaction>
</comment>